<accession>U6KV76</accession>
<dbReference type="VEuPathDB" id="ToxoDB:ETH_00020955"/>
<dbReference type="OMA" id="EWADICL"/>
<reference evidence="1" key="1">
    <citation type="submission" date="2013-10" db="EMBL/GenBank/DDBJ databases">
        <title>Genomic analysis of the causative agents of coccidiosis in chickens.</title>
        <authorList>
            <person name="Reid A.J."/>
            <person name="Blake D."/>
            <person name="Billington K."/>
            <person name="Browne H."/>
            <person name="Dunn M."/>
            <person name="Hung S."/>
            <person name="Kawahara F."/>
            <person name="Miranda-Saavedra D."/>
            <person name="Mourier T."/>
            <person name="Nagra H."/>
            <person name="Otto T.D."/>
            <person name="Rawlings N."/>
            <person name="Sanchez A."/>
            <person name="Sanders M."/>
            <person name="Subramaniam C."/>
            <person name="Tay Y."/>
            <person name="Dear P."/>
            <person name="Doerig C."/>
            <person name="Gruber A."/>
            <person name="Parkinson J."/>
            <person name="Shirley M."/>
            <person name="Wan K.L."/>
            <person name="Berriman M."/>
            <person name="Tomley F."/>
            <person name="Pain A."/>
        </authorList>
    </citation>
    <scope>NUCLEOTIDE SEQUENCE [LARGE SCALE GENOMIC DNA]</scope>
    <source>
        <strain evidence="1">Houghton</strain>
    </source>
</reference>
<evidence type="ECO:0000313" key="1">
    <source>
        <dbReference type="EMBL" id="CDJ40264.1"/>
    </source>
</evidence>
<dbReference type="EMBL" id="HG675067">
    <property type="protein sequence ID" value="CDJ40264.1"/>
    <property type="molecule type" value="Genomic_DNA"/>
</dbReference>
<dbReference type="VEuPathDB" id="ToxoDB:ETH2_0302100"/>
<sequence length="90" mass="9920">MALGKKRGEAAAAGEAAAVESWRTGSAGFGARLSSTLCWIAGSSLSFAALTVPRRKEWFDVCLDYMYVKRTQYAPNVYASLWRWLKNAPK</sequence>
<protein>
    <submittedName>
        <fullName evidence="1">Uncharacterized protein</fullName>
    </submittedName>
</protein>
<keyword evidence="2" id="KW-1185">Reference proteome</keyword>
<reference evidence="1" key="2">
    <citation type="submission" date="2013-10" db="EMBL/GenBank/DDBJ databases">
        <authorList>
            <person name="Aslett M."/>
        </authorList>
    </citation>
    <scope>NUCLEOTIDE SEQUENCE [LARGE SCALE GENOMIC DNA]</scope>
    <source>
        <strain evidence="1">Houghton</strain>
    </source>
</reference>
<dbReference type="OrthoDB" id="368515at2759"/>
<dbReference type="Proteomes" id="UP000030747">
    <property type="component" value="Unassembled WGS sequence"/>
</dbReference>
<evidence type="ECO:0000313" key="2">
    <source>
        <dbReference type="Proteomes" id="UP000030747"/>
    </source>
</evidence>
<dbReference type="AlphaFoldDB" id="U6KV76"/>
<organism evidence="1 2">
    <name type="scientific">Eimeria tenella</name>
    <name type="common">Coccidian parasite</name>
    <dbReference type="NCBI Taxonomy" id="5802"/>
    <lineage>
        <taxon>Eukaryota</taxon>
        <taxon>Sar</taxon>
        <taxon>Alveolata</taxon>
        <taxon>Apicomplexa</taxon>
        <taxon>Conoidasida</taxon>
        <taxon>Coccidia</taxon>
        <taxon>Eucoccidiorida</taxon>
        <taxon>Eimeriorina</taxon>
        <taxon>Eimeriidae</taxon>
        <taxon>Eimeria</taxon>
    </lineage>
</organism>
<gene>
    <name evidence="1" type="ORF">ETH_00020955</name>
</gene>
<name>U6KV76_EIMTE</name>
<dbReference type="GeneID" id="25253309"/>
<proteinExistence type="predicted"/>
<dbReference type="RefSeq" id="XP_013231017.1">
    <property type="nucleotide sequence ID" value="XM_013375563.1"/>
</dbReference>